<name>A0A6M3JIV6_9ZZZZ</name>
<gene>
    <name evidence="1" type="ORF">MM415A03982_0009</name>
</gene>
<reference evidence="1" key="1">
    <citation type="submission" date="2020-03" db="EMBL/GenBank/DDBJ databases">
        <title>The deep terrestrial virosphere.</title>
        <authorList>
            <person name="Holmfeldt K."/>
            <person name="Nilsson E."/>
            <person name="Simone D."/>
            <person name="Lopez-Fernandez M."/>
            <person name="Wu X."/>
            <person name="de Brujin I."/>
            <person name="Lundin D."/>
            <person name="Andersson A."/>
            <person name="Bertilsson S."/>
            <person name="Dopson M."/>
        </authorList>
    </citation>
    <scope>NUCLEOTIDE SEQUENCE</scope>
    <source>
        <strain evidence="1">MM415A03982</strain>
    </source>
</reference>
<sequence length="53" mass="6437">MKKYAIVIIPQSEKWTDMVVDNREEAERCKQFILATFRNLNVEVKEFETHDRH</sequence>
<proteinExistence type="predicted"/>
<protein>
    <submittedName>
        <fullName evidence="1">Uncharacterized protein</fullName>
    </submittedName>
</protein>
<dbReference type="EMBL" id="MT141765">
    <property type="protein sequence ID" value="QJA70119.1"/>
    <property type="molecule type" value="Genomic_DNA"/>
</dbReference>
<evidence type="ECO:0000313" key="1">
    <source>
        <dbReference type="EMBL" id="QJA70119.1"/>
    </source>
</evidence>
<organism evidence="1">
    <name type="scientific">viral metagenome</name>
    <dbReference type="NCBI Taxonomy" id="1070528"/>
    <lineage>
        <taxon>unclassified sequences</taxon>
        <taxon>metagenomes</taxon>
        <taxon>organismal metagenomes</taxon>
    </lineage>
</organism>
<accession>A0A6M3JIV6</accession>
<dbReference type="AlphaFoldDB" id="A0A6M3JIV6"/>